<evidence type="ECO:0000256" key="1">
    <source>
        <dbReference type="SAM" id="SignalP"/>
    </source>
</evidence>
<dbReference type="SUPFAM" id="SSF89392">
    <property type="entry name" value="Prokaryotic lipoproteins and lipoprotein localization factors"/>
    <property type="match status" value="1"/>
</dbReference>
<dbReference type="InterPro" id="IPR033399">
    <property type="entry name" value="TP_0789-like"/>
</dbReference>
<keyword evidence="1" id="KW-0732">Signal</keyword>
<feature type="chain" id="PRO_5003282760" description="Uncharacterized protein TP-0789 domain-containing protein" evidence="1">
    <location>
        <begin position="21"/>
        <end position="243"/>
    </location>
</feature>
<dbReference type="Proteomes" id="UP000007030">
    <property type="component" value="Chromosome"/>
</dbReference>
<protein>
    <recommendedName>
        <fullName evidence="2">Uncharacterized protein TP-0789 domain-containing protein</fullName>
    </recommendedName>
</protein>
<dbReference type="Gene3D" id="2.50.20.10">
    <property type="entry name" value="Lipoprotein localisation LolA/LolB/LppX"/>
    <property type="match status" value="1"/>
</dbReference>
<organism evidence="3 4">
    <name type="scientific">Marinithermus hydrothermalis (strain DSM 14884 / JCM 11576 / T1)</name>
    <dbReference type="NCBI Taxonomy" id="869210"/>
    <lineage>
        <taxon>Bacteria</taxon>
        <taxon>Thermotogati</taxon>
        <taxon>Deinococcota</taxon>
        <taxon>Deinococci</taxon>
        <taxon>Thermales</taxon>
        <taxon>Thermaceae</taxon>
        <taxon>Marinithermus</taxon>
    </lineage>
</organism>
<dbReference type="KEGG" id="mhd:Marky_1114"/>
<dbReference type="Pfam" id="PF17131">
    <property type="entry name" value="LolA_like"/>
    <property type="match status" value="1"/>
</dbReference>
<evidence type="ECO:0000313" key="3">
    <source>
        <dbReference type="EMBL" id="AEB11856.1"/>
    </source>
</evidence>
<reference evidence="3 4" key="1">
    <citation type="journal article" date="2012" name="Stand. Genomic Sci.">
        <title>Complete genome sequence of the aerobic, heterotroph Marinithermus hydrothermalis type strain (T1(T)) from a deep-sea hydrothermal vent chimney.</title>
        <authorList>
            <person name="Copeland A."/>
            <person name="Gu W."/>
            <person name="Yasawong M."/>
            <person name="Lapidus A."/>
            <person name="Lucas S."/>
            <person name="Deshpande S."/>
            <person name="Pagani I."/>
            <person name="Tapia R."/>
            <person name="Cheng J.F."/>
            <person name="Goodwin L.A."/>
            <person name="Pitluck S."/>
            <person name="Liolios K."/>
            <person name="Ivanova N."/>
            <person name="Mavromatis K."/>
            <person name="Mikhailova N."/>
            <person name="Pati A."/>
            <person name="Chen A."/>
            <person name="Palaniappan K."/>
            <person name="Land M."/>
            <person name="Pan C."/>
            <person name="Brambilla E.M."/>
            <person name="Rohde M."/>
            <person name="Tindall B.J."/>
            <person name="Sikorski J."/>
            <person name="Goker M."/>
            <person name="Detter J.C."/>
            <person name="Bristow J."/>
            <person name="Eisen J.A."/>
            <person name="Markowitz V."/>
            <person name="Hugenholtz P."/>
            <person name="Kyrpides N.C."/>
            <person name="Klenk H.P."/>
            <person name="Woyke T."/>
        </authorList>
    </citation>
    <scope>NUCLEOTIDE SEQUENCE [LARGE SCALE GENOMIC DNA]</scope>
    <source>
        <strain evidence="4">DSM 14884 / JCM 11576 / T1</strain>
    </source>
</reference>
<proteinExistence type="predicted"/>
<dbReference type="EMBL" id="CP002630">
    <property type="protein sequence ID" value="AEB11856.1"/>
    <property type="molecule type" value="Genomic_DNA"/>
</dbReference>
<dbReference type="STRING" id="869210.Marky_1114"/>
<gene>
    <name evidence="3" type="ordered locus">Marky_1114</name>
</gene>
<dbReference type="RefSeq" id="WP_013703903.1">
    <property type="nucleotide sequence ID" value="NC_015387.1"/>
</dbReference>
<dbReference type="InterPro" id="IPR029046">
    <property type="entry name" value="LolA/LolB/LppX"/>
</dbReference>
<keyword evidence="4" id="KW-1185">Reference proteome</keyword>
<dbReference type="eggNOG" id="COG2834">
    <property type="taxonomic scope" value="Bacteria"/>
</dbReference>
<dbReference type="HOGENOM" id="CLU_074356_2_0_0"/>
<feature type="domain" description="Uncharacterized protein TP-0789" evidence="2">
    <location>
        <begin position="64"/>
        <end position="240"/>
    </location>
</feature>
<feature type="signal peptide" evidence="1">
    <location>
        <begin position="1"/>
        <end position="20"/>
    </location>
</feature>
<accession>F2NP55</accession>
<evidence type="ECO:0000313" key="4">
    <source>
        <dbReference type="Proteomes" id="UP000007030"/>
    </source>
</evidence>
<sequence length="243" mass="27284">MRRCIPLLALTTLAFSFVQAQDANAALEAVMDNLRGGSLEATLILRVERPDRTTQYVMAFVSDGEDRALVRVLEPPRDAGQAYLTVGENLWIYNPRLKRALRLPPSGRSDRFLGSDLSYNDLAGRDLERNYTVTLTESGSELVFTLSPKPGAPTPFGRVVVTAEAARKVPKEVVYYDQRGNPVKRIVFSKVIEAEALFFPTRIEVLDLTREGYRTTLEMRDLRFGVEIPEACFRPEALERGCL</sequence>
<dbReference type="OrthoDB" id="9803781at2"/>
<dbReference type="AlphaFoldDB" id="F2NP55"/>
<evidence type="ECO:0000259" key="2">
    <source>
        <dbReference type="Pfam" id="PF17131"/>
    </source>
</evidence>
<dbReference type="CDD" id="cd16329">
    <property type="entry name" value="LolA_like"/>
    <property type="match status" value="1"/>
</dbReference>
<name>F2NP55_MARHT</name>